<evidence type="ECO:0000256" key="1">
    <source>
        <dbReference type="SAM" id="MobiDB-lite"/>
    </source>
</evidence>
<dbReference type="RefSeq" id="WP_175550110.1">
    <property type="nucleotide sequence ID" value="NZ_FQWZ01000002.1"/>
</dbReference>
<keyword evidence="3" id="KW-1185">Reference proteome</keyword>
<sequence>MKATRNKAPRAITTHTDSATPPPQDAPRGADGAACDDPHRRRPEHGGHQGSTGQRDRHDR</sequence>
<dbReference type="AlphaFoldDB" id="A0A1M5LVA9"/>
<organism evidence="2 3">
    <name type="scientific">Hydrocarboniphaga daqingensis</name>
    <dbReference type="NCBI Taxonomy" id="490188"/>
    <lineage>
        <taxon>Bacteria</taxon>
        <taxon>Pseudomonadati</taxon>
        <taxon>Pseudomonadota</taxon>
        <taxon>Gammaproteobacteria</taxon>
        <taxon>Nevskiales</taxon>
        <taxon>Nevskiaceae</taxon>
        <taxon>Hydrocarboniphaga</taxon>
    </lineage>
</organism>
<accession>A0A1M5LVA9</accession>
<evidence type="ECO:0000313" key="2">
    <source>
        <dbReference type="EMBL" id="SHG68951.1"/>
    </source>
</evidence>
<dbReference type="Proteomes" id="UP000199758">
    <property type="component" value="Unassembled WGS sequence"/>
</dbReference>
<dbReference type="STRING" id="490188.SAMN04488068_1111"/>
<dbReference type="EMBL" id="FQWZ01000002">
    <property type="protein sequence ID" value="SHG68951.1"/>
    <property type="molecule type" value="Genomic_DNA"/>
</dbReference>
<protein>
    <submittedName>
        <fullName evidence="2">Uncharacterized protein</fullName>
    </submittedName>
</protein>
<gene>
    <name evidence="2" type="ORF">SAMN04488068_1111</name>
</gene>
<proteinExistence type="predicted"/>
<feature type="compositionally biased region" description="Basic and acidic residues" evidence="1">
    <location>
        <begin position="36"/>
        <end position="47"/>
    </location>
</feature>
<name>A0A1M5LVA9_9GAMM</name>
<reference evidence="2 3" key="1">
    <citation type="submission" date="2016-11" db="EMBL/GenBank/DDBJ databases">
        <authorList>
            <person name="Jaros S."/>
            <person name="Januszkiewicz K."/>
            <person name="Wedrychowicz H."/>
        </authorList>
    </citation>
    <scope>NUCLEOTIDE SEQUENCE [LARGE SCALE GENOMIC DNA]</scope>
    <source>
        <strain evidence="2 3">CGMCC 1.7049</strain>
    </source>
</reference>
<evidence type="ECO:0000313" key="3">
    <source>
        <dbReference type="Proteomes" id="UP000199758"/>
    </source>
</evidence>
<feature type="region of interest" description="Disordered" evidence="1">
    <location>
        <begin position="1"/>
        <end position="60"/>
    </location>
</feature>